<dbReference type="Gene3D" id="1.10.3720.10">
    <property type="entry name" value="MetI-like"/>
    <property type="match status" value="1"/>
</dbReference>
<dbReference type="SUPFAM" id="SSF161098">
    <property type="entry name" value="MetI-like"/>
    <property type="match status" value="1"/>
</dbReference>
<keyword evidence="10" id="KW-1185">Reference proteome</keyword>
<keyword evidence="5 7" id="KW-1133">Transmembrane helix</keyword>
<evidence type="ECO:0000256" key="1">
    <source>
        <dbReference type="ARBA" id="ARBA00004651"/>
    </source>
</evidence>
<dbReference type="InterPro" id="IPR035906">
    <property type="entry name" value="MetI-like_sf"/>
</dbReference>
<dbReference type="GO" id="GO:0005886">
    <property type="term" value="C:plasma membrane"/>
    <property type="evidence" value="ECO:0007669"/>
    <property type="project" value="UniProtKB-SubCell"/>
</dbReference>
<evidence type="ECO:0000313" key="9">
    <source>
        <dbReference type="EMBL" id="CUH43087.1"/>
    </source>
</evidence>
<reference evidence="10" key="1">
    <citation type="submission" date="2015-09" db="EMBL/GenBank/DDBJ databases">
        <authorList>
            <person name="Rodrigo-Torres L."/>
            <person name="Arahal D.R."/>
        </authorList>
    </citation>
    <scope>NUCLEOTIDE SEQUENCE [LARGE SCALE GENOMIC DNA]</scope>
    <source>
        <strain evidence="10">CECT 4293</strain>
    </source>
</reference>
<proteinExistence type="inferred from homology"/>
<dbReference type="InterPro" id="IPR045621">
    <property type="entry name" value="BPD_transp_1_N"/>
</dbReference>
<feature type="transmembrane region" description="Helical" evidence="7">
    <location>
        <begin position="201"/>
        <end position="221"/>
    </location>
</feature>
<comment type="subcellular location">
    <subcellularLocation>
        <location evidence="1 7">Cell membrane</location>
        <topology evidence="1 7">Multi-pass membrane protein</topology>
    </subcellularLocation>
</comment>
<accession>A0A0P1E3R0</accession>
<evidence type="ECO:0000256" key="6">
    <source>
        <dbReference type="ARBA" id="ARBA00023136"/>
    </source>
</evidence>
<dbReference type="AlphaFoldDB" id="A0A0P1E3R0"/>
<evidence type="ECO:0000256" key="7">
    <source>
        <dbReference type="RuleBase" id="RU363032"/>
    </source>
</evidence>
<feature type="transmembrane region" description="Helical" evidence="7">
    <location>
        <begin position="151"/>
        <end position="171"/>
    </location>
</feature>
<feature type="domain" description="ABC transmembrane type-1" evidence="8">
    <location>
        <begin position="112"/>
        <end position="328"/>
    </location>
</feature>
<gene>
    <name evidence="9" type="primary">gsiC_3</name>
    <name evidence="9" type="ORF">RUM4293_01980</name>
</gene>
<dbReference type="PANTHER" id="PTHR30465">
    <property type="entry name" value="INNER MEMBRANE ABC TRANSPORTER"/>
    <property type="match status" value="1"/>
</dbReference>
<evidence type="ECO:0000256" key="5">
    <source>
        <dbReference type="ARBA" id="ARBA00022989"/>
    </source>
</evidence>
<evidence type="ECO:0000259" key="8">
    <source>
        <dbReference type="PROSITE" id="PS50928"/>
    </source>
</evidence>
<sequence length="342" mass="37897">MVMLRYAVYRFFTMLLTLLVVSVLIFVIINLPPGDYLSNQIAELQASGQSAGVAKAEFLRTEYALDRPIWEQYLVWMGFWPGPHGFEGLLQGNYGWSFEFDRPVAEIVGDTLWLTVVVNLAAILFVYAVALPLGVLAAAKSRTWIDYTSAFVGYLGLATPNFLLALILFYYGHRYFNLPIGGLMDPSFEGQPMSWEKLKSILVHLIVPTFVIGTSGASAMMQRLRANMLDELGKPYVETAIAKGMAPSRMLTKYPLRVAFNPFVADIGNLLPSMVSGSVLVSVVLGLQTIGPTLLTALKTQDQFLSAFILMFVALLTLIGTMISDILLVMLDPRIRYEGREA</sequence>
<keyword evidence="4 7" id="KW-0812">Transmembrane</keyword>
<feature type="transmembrane region" description="Helical" evidence="7">
    <location>
        <begin position="112"/>
        <end position="139"/>
    </location>
</feature>
<feature type="transmembrane region" description="Helical" evidence="7">
    <location>
        <begin position="7"/>
        <end position="29"/>
    </location>
</feature>
<evidence type="ECO:0000256" key="4">
    <source>
        <dbReference type="ARBA" id="ARBA00022692"/>
    </source>
</evidence>
<keyword evidence="3" id="KW-1003">Cell membrane</keyword>
<dbReference type="CDD" id="cd06261">
    <property type="entry name" value="TM_PBP2"/>
    <property type="match status" value="1"/>
</dbReference>
<organism evidence="9 10">
    <name type="scientific">Ruegeria atlantica</name>
    <dbReference type="NCBI Taxonomy" id="81569"/>
    <lineage>
        <taxon>Bacteria</taxon>
        <taxon>Pseudomonadati</taxon>
        <taxon>Pseudomonadota</taxon>
        <taxon>Alphaproteobacteria</taxon>
        <taxon>Rhodobacterales</taxon>
        <taxon>Roseobacteraceae</taxon>
        <taxon>Ruegeria</taxon>
    </lineage>
</organism>
<dbReference type="PANTHER" id="PTHR30465:SF43">
    <property type="entry name" value="OLIGOPEPTIDE ABC TRANSPORTER, PERMEASE PROTEIN"/>
    <property type="match status" value="1"/>
</dbReference>
<keyword evidence="6 7" id="KW-0472">Membrane</keyword>
<dbReference type="Proteomes" id="UP000050786">
    <property type="component" value="Unassembled WGS sequence"/>
</dbReference>
<name>A0A0P1E3R0_9RHOB</name>
<dbReference type="PROSITE" id="PS50928">
    <property type="entry name" value="ABC_TM1"/>
    <property type="match status" value="1"/>
</dbReference>
<protein>
    <submittedName>
        <fullName evidence="9">Glutathione transport system permease protein GsiC</fullName>
    </submittedName>
</protein>
<dbReference type="InterPro" id="IPR000515">
    <property type="entry name" value="MetI-like"/>
</dbReference>
<keyword evidence="2 7" id="KW-0813">Transport</keyword>
<dbReference type="Pfam" id="PF19300">
    <property type="entry name" value="BPD_transp_1_N"/>
    <property type="match status" value="1"/>
</dbReference>
<evidence type="ECO:0000256" key="3">
    <source>
        <dbReference type="ARBA" id="ARBA00022475"/>
    </source>
</evidence>
<dbReference type="Pfam" id="PF00528">
    <property type="entry name" value="BPD_transp_1"/>
    <property type="match status" value="1"/>
</dbReference>
<dbReference type="RefSeq" id="WP_058273132.1">
    <property type="nucleotide sequence ID" value="NZ_CYPS01000035.1"/>
</dbReference>
<comment type="similarity">
    <text evidence="7">Belongs to the binding-protein-dependent transport system permease family.</text>
</comment>
<evidence type="ECO:0000256" key="2">
    <source>
        <dbReference type="ARBA" id="ARBA00022448"/>
    </source>
</evidence>
<dbReference type="GO" id="GO:0055085">
    <property type="term" value="P:transmembrane transport"/>
    <property type="evidence" value="ECO:0007669"/>
    <property type="project" value="InterPro"/>
</dbReference>
<evidence type="ECO:0000313" key="10">
    <source>
        <dbReference type="Proteomes" id="UP000050786"/>
    </source>
</evidence>
<dbReference type="EMBL" id="CYPS01000035">
    <property type="protein sequence ID" value="CUH43087.1"/>
    <property type="molecule type" value="Genomic_DNA"/>
</dbReference>
<feature type="transmembrane region" description="Helical" evidence="7">
    <location>
        <begin position="304"/>
        <end position="331"/>
    </location>
</feature>